<keyword evidence="2" id="KW-1185">Reference proteome</keyword>
<dbReference type="InterPro" id="IPR036388">
    <property type="entry name" value="WH-like_DNA-bd_sf"/>
</dbReference>
<dbReference type="EMBL" id="UESZ01000003">
    <property type="protein sequence ID" value="SSA59093.1"/>
    <property type="molecule type" value="Genomic_DNA"/>
</dbReference>
<protein>
    <submittedName>
        <fullName evidence="1">Uncharacterized protein</fullName>
    </submittedName>
</protein>
<dbReference type="Proteomes" id="UP000250028">
    <property type="component" value="Unassembled WGS sequence"/>
</dbReference>
<dbReference type="Gene3D" id="1.10.10.10">
    <property type="entry name" value="Winged helix-like DNA-binding domain superfamily/Winged helix DNA-binding domain"/>
    <property type="match status" value="1"/>
</dbReference>
<organism evidence="1 2">
    <name type="scientific">Branchiibius hedensis</name>
    <dbReference type="NCBI Taxonomy" id="672460"/>
    <lineage>
        <taxon>Bacteria</taxon>
        <taxon>Bacillati</taxon>
        <taxon>Actinomycetota</taxon>
        <taxon>Actinomycetes</taxon>
        <taxon>Micrococcales</taxon>
        <taxon>Dermacoccaceae</taxon>
        <taxon>Branchiibius</taxon>
    </lineage>
</organism>
<accession>A0A2Y9BN03</accession>
<dbReference type="RefSeq" id="WP_146202664.1">
    <property type="nucleotide sequence ID" value="NZ_QGDN01000003.1"/>
</dbReference>
<reference evidence="2" key="1">
    <citation type="submission" date="2016-10" db="EMBL/GenBank/DDBJ databases">
        <authorList>
            <person name="Varghese N."/>
            <person name="Submissions S."/>
        </authorList>
    </citation>
    <scope>NUCLEOTIDE SEQUENCE [LARGE SCALE GENOMIC DNA]</scope>
    <source>
        <strain evidence="2">DSM 22951</strain>
    </source>
</reference>
<sequence>MNALDDAVQLDDLAAKAAVFRALSTTRRLAVFAALVEELTVPQLRMRIGALAPERDLAVLRDAGLVERLPGVAPQRWRRVPGVESVVAGIIP</sequence>
<name>A0A2Y9BN03_9MICO</name>
<dbReference type="AlphaFoldDB" id="A0A2Y9BN03"/>
<proteinExistence type="predicted"/>
<evidence type="ECO:0000313" key="2">
    <source>
        <dbReference type="Proteomes" id="UP000250028"/>
    </source>
</evidence>
<gene>
    <name evidence="1" type="ORF">SAMN04489750_3908</name>
</gene>
<evidence type="ECO:0000313" key="1">
    <source>
        <dbReference type="EMBL" id="SSA59093.1"/>
    </source>
</evidence>